<feature type="compositionally biased region" description="Basic and acidic residues" evidence="2">
    <location>
        <begin position="1175"/>
        <end position="1184"/>
    </location>
</feature>
<feature type="compositionally biased region" description="Polar residues" evidence="2">
    <location>
        <begin position="478"/>
        <end position="487"/>
    </location>
</feature>
<dbReference type="PANTHER" id="PTHR24359">
    <property type="entry name" value="SERINE/THREONINE-PROTEIN KINASE SBK1"/>
    <property type="match status" value="1"/>
</dbReference>
<sequence length="1184" mass="134202">MAKQGIEADTISKNSNGTSQIFTIQQDRSWTTVNIPREIFETFMETYSITPNFWKCVFTFGRKSEENEFEFPGFNCRKARAEKSGTALNYEFSYMLRRAELNGRSEEDGESPWSIRQTAVYHKLTCDDRSNVSGSTFLLVAPSDNFKSQFTDCLESSTADETETLSCWNTHRILCADSLRGWSDYMVWLQKKLKEQSNEIVLATVGNNKANLSPLTDFNINFEHRQELKIVEDQVLDLQVILPSLVDASHGIRAACARFAAESSTQGRDKFDLDSIIDEFEDYEEQANLLTERAKTLKANAESTAQLLSDLLSYEEAVALKDLASETQTESHFMCQMAEKSTKDAAAVKILTIITLVYLPTTIVANFFSTEFVKISDSNNMHVSTDVWLLAAISVPLTLITVVLWWAWVHFTKVEPTQSPENPRIVTLQLRNWIRSKRAEKSKSNDIKDGIGEKDAEKIDVEKTIIETTSTSAVTTTPPQASQPRTVEQSKVEEPDVAEPEVAEPEVAEPEVAEPEVAEPDAEEPQRLEAEDPREDQVPRSPVPKIQLRQATINQEVVGTTAHHPTAPPSPQSLATPERSRRDSAASNRTRSNSKASSTSGHWLRDQLHDARIECPQRKHCFFVPRSVQEDLINEVSVSQDIQSHNPEINEHDAAAYAKLACESARQLYATLAYIKKGADICSLLKEGITDNDLPFVRKPNARSKFALYRKDGQPIKASEAWKEKYLEKFDRSQWWMIAPVFHFAEDLYELDDNMFLPFVPFDTTKDELAHKQGGYSEVYPVRIHPAHHTFWPTVNKLEDEPLVAIKKLFSSDETEFKKEATILRAVGLKNHRHLIKLLATYKHEGKYHLMFPYANANLRKYWDDRPKPSFDRVTVLWSIRQMTGIANGLLRIHNFRVTYPLFATAGAGSLRVAKGVPLKVSHGEEWYGRHGDIKPENVLWFEKDQEHDPNGVLQIADFGLGRFHGRDSRSGLNPDTIQSSPTYEPPECQLRQPVSRAYDIWSLGCLYLEFVTWLLRGSQDIEGFSEYRGREATATGINDDNFFTIVNDGYASHAIVREEVVAWKNQLHAHERCSDLIHELLEVIMKDLLVTDTKKRCQAGWLFQQLNSILKKAEKDEAYMLKPNPHPAKPANDRSNSTPAVLAVPMTRVKRNSVTYAENTKRAKGHPVAIHKSGSIDRHGQGQ</sequence>
<dbReference type="GO" id="GO:0005524">
    <property type="term" value="F:ATP binding"/>
    <property type="evidence" value="ECO:0007669"/>
    <property type="project" value="InterPro"/>
</dbReference>
<evidence type="ECO:0000259" key="4">
    <source>
        <dbReference type="PROSITE" id="PS50011"/>
    </source>
</evidence>
<dbReference type="PANTHER" id="PTHR24359:SF1">
    <property type="entry name" value="INHIBITOR OF NUCLEAR FACTOR KAPPA-B KINASE EPSILON SUBUNIT HOMOLOG 1-RELATED"/>
    <property type="match status" value="1"/>
</dbReference>
<dbReference type="Pfam" id="PF00069">
    <property type="entry name" value="Pkinase"/>
    <property type="match status" value="1"/>
</dbReference>
<comment type="caution">
    <text evidence="5">The sequence shown here is derived from an EMBL/GenBank/DDBJ whole genome shotgun (WGS) entry which is preliminary data.</text>
</comment>
<feature type="transmembrane region" description="Helical" evidence="3">
    <location>
        <begin position="388"/>
        <end position="408"/>
    </location>
</feature>
<accession>A0A8H8BS27</accession>
<feature type="domain" description="Protein kinase" evidence="4">
    <location>
        <begin position="765"/>
        <end position="1111"/>
    </location>
</feature>
<name>A0A8H8BS27_9HELO</name>
<dbReference type="Pfam" id="PF26616">
    <property type="entry name" value="CorA-like"/>
    <property type="match status" value="1"/>
</dbReference>
<evidence type="ECO:0000256" key="2">
    <source>
        <dbReference type="SAM" id="MobiDB-lite"/>
    </source>
</evidence>
<dbReference type="InterPro" id="IPR058257">
    <property type="entry name" value="CorA-like_dom"/>
</dbReference>
<feature type="region of interest" description="Disordered" evidence="2">
    <location>
        <begin position="469"/>
        <end position="548"/>
    </location>
</feature>
<evidence type="ECO:0000313" key="5">
    <source>
        <dbReference type="EMBL" id="KAG4422124.1"/>
    </source>
</evidence>
<dbReference type="InterPro" id="IPR011009">
    <property type="entry name" value="Kinase-like_dom_sf"/>
</dbReference>
<evidence type="ECO:0000313" key="6">
    <source>
        <dbReference type="Proteomes" id="UP000664132"/>
    </source>
</evidence>
<dbReference type="Gene3D" id="1.20.58.340">
    <property type="entry name" value="Magnesium transport protein CorA, transmembrane region"/>
    <property type="match status" value="1"/>
</dbReference>
<feature type="region of interest" description="Disordered" evidence="2">
    <location>
        <begin position="560"/>
        <end position="603"/>
    </location>
</feature>
<gene>
    <name evidence="5" type="ORF">IFR04_004751</name>
</gene>
<keyword evidence="3" id="KW-0812">Transmembrane</keyword>
<feature type="transmembrane region" description="Helical" evidence="3">
    <location>
        <begin position="346"/>
        <end position="368"/>
    </location>
</feature>
<evidence type="ECO:0000256" key="1">
    <source>
        <dbReference type="SAM" id="Coils"/>
    </source>
</evidence>
<feature type="compositionally biased region" description="Polar residues" evidence="2">
    <location>
        <begin position="585"/>
        <end position="601"/>
    </location>
</feature>
<organism evidence="5 6">
    <name type="scientific">Cadophora malorum</name>
    <dbReference type="NCBI Taxonomy" id="108018"/>
    <lineage>
        <taxon>Eukaryota</taxon>
        <taxon>Fungi</taxon>
        <taxon>Dikarya</taxon>
        <taxon>Ascomycota</taxon>
        <taxon>Pezizomycotina</taxon>
        <taxon>Leotiomycetes</taxon>
        <taxon>Helotiales</taxon>
        <taxon>Ploettnerulaceae</taxon>
        <taxon>Cadophora</taxon>
    </lineage>
</organism>
<dbReference type="PROSITE" id="PS50011">
    <property type="entry name" value="PROTEIN_KINASE_DOM"/>
    <property type="match status" value="1"/>
</dbReference>
<dbReference type="OrthoDB" id="1046782at2759"/>
<feature type="compositionally biased region" description="Acidic residues" evidence="2">
    <location>
        <begin position="495"/>
        <end position="523"/>
    </location>
</feature>
<dbReference type="InterPro" id="IPR000719">
    <property type="entry name" value="Prot_kinase_dom"/>
</dbReference>
<dbReference type="Gene3D" id="1.10.510.10">
    <property type="entry name" value="Transferase(Phosphotransferase) domain 1"/>
    <property type="match status" value="2"/>
</dbReference>
<protein>
    <recommendedName>
        <fullName evidence="4">Protein kinase domain-containing protein</fullName>
    </recommendedName>
</protein>
<dbReference type="AlphaFoldDB" id="A0A8H8BS27"/>
<dbReference type="GO" id="GO:0004674">
    <property type="term" value="F:protein serine/threonine kinase activity"/>
    <property type="evidence" value="ECO:0007669"/>
    <property type="project" value="TreeGrafter"/>
</dbReference>
<feature type="region of interest" description="Disordered" evidence="2">
    <location>
        <begin position="1124"/>
        <end position="1184"/>
    </location>
</feature>
<feature type="coiled-coil region" evidence="1">
    <location>
        <begin position="273"/>
        <end position="300"/>
    </location>
</feature>
<dbReference type="EMBL" id="JAFJYH010000054">
    <property type="protein sequence ID" value="KAG4422124.1"/>
    <property type="molecule type" value="Genomic_DNA"/>
</dbReference>
<keyword evidence="1" id="KW-0175">Coiled coil</keyword>
<reference evidence="5" key="1">
    <citation type="submission" date="2021-02" db="EMBL/GenBank/DDBJ databases">
        <title>Genome sequence Cadophora malorum strain M34.</title>
        <authorList>
            <person name="Stefanovic E."/>
            <person name="Vu D."/>
            <person name="Scully C."/>
            <person name="Dijksterhuis J."/>
            <person name="Roader J."/>
            <person name="Houbraken J."/>
        </authorList>
    </citation>
    <scope>NUCLEOTIDE SEQUENCE</scope>
    <source>
        <strain evidence="5">M34</strain>
    </source>
</reference>
<dbReference type="Proteomes" id="UP000664132">
    <property type="component" value="Unassembled WGS sequence"/>
</dbReference>
<dbReference type="SUPFAM" id="SSF56112">
    <property type="entry name" value="Protein kinase-like (PK-like)"/>
    <property type="match status" value="1"/>
</dbReference>
<keyword evidence="6" id="KW-1185">Reference proteome</keyword>
<dbReference type="CDD" id="cd00180">
    <property type="entry name" value="PKc"/>
    <property type="match status" value="1"/>
</dbReference>
<keyword evidence="3" id="KW-1133">Transmembrane helix</keyword>
<proteinExistence type="predicted"/>
<keyword evidence="3" id="KW-0472">Membrane</keyword>
<dbReference type="SMART" id="SM00220">
    <property type="entry name" value="S_TKc"/>
    <property type="match status" value="1"/>
</dbReference>
<evidence type="ECO:0000256" key="3">
    <source>
        <dbReference type="SAM" id="Phobius"/>
    </source>
</evidence>
<feature type="compositionally biased region" description="Basic and acidic residues" evidence="2">
    <location>
        <begin position="524"/>
        <end position="538"/>
    </location>
</feature>